<dbReference type="GO" id="GO:0032196">
    <property type="term" value="P:transposition"/>
    <property type="evidence" value="ECO:0007669"/>
    <property type="project" value="UniProtKB-KW"/>
</dbReference>
<evidence type="ECO:0000256" key="2">
    <source>
        <dbReference type="ARBA" id="ARBA00023125"/>
    </source>
</evidence>
<evidence type="ECO:0000256" key="1">
    <source>
        <dbReference type="ARBA" id="ARBA00022578"/>
    </source>
</evidence>
<dbReference type="PANTHER" id="PTHR35528:SF3">
    <property type="entry name" value="BLL1675 PROTEIN"/>
    <property type="match status" value="1"/>
</dbReference>
<protein>
    <submittedName>
        <fullName evidence="5">Transposase</fullName>
    </submittedName>
</protein>
<evidence type="ECO:0000313" key="5">
    <source>
        <dbReference type="EMBL" id="VUX54952.1"/>
    </source>
</evidence>
<dbReference type="InterPro" id="IPR052183">
    <property type="entry name" value="IS_Transposase"/>
</dbReference>
<evidence type="ECO:0000256" key="3">
    <source>
        <dbReference type="ARBA" id="ARBA00023172"/>
    </source>
</evidence>
<keyword evidence="3" id="KW-0233">DNA recombination</keyword>
<gene>
    <name evidence="5" type="ORF">JTBB02_V1_50011</name>
</gene>
<organism evidence="5">
    <name type="scientific">uncultured Woeseiaceae bacterium</name>
    <dbReference type="NCBI Taxonomy" id="1983305"/>
    <lineage>
        <taxon>Bacteria</taxon>
        <taxon>Pseudomonadati</taxon>
        <taxon>Pseudomonadota</taxon>
        <taxon>Gammaproteobacteria</taxon>
        <taxon>Woeseiales</taxon>
        <taxon>Woeseiaceae</taxon>
        <taxon>environmental samples</taxon>
    </lineage>
</organism>
<accession>A0A7D9H548</accession>
<dbReference type="GO" id="GO:0003677">
    <property type="term" value="F:DNA binding"/>
    <property type="evidence" value="ECO:0007669"/>
    <property type="project" value="UniProtKB-KW"/>
</dbReference>
<reference evidence="5" key="1">
    <citation type="submission" date="2019-07" db="EMBL/GenBank/DDBJ databases">
        <authorList>
            <person name="Weber M."/>
            <person name="Kostadinov I."/>
            <person name="Kostadinov D I."/>
        </authorList>
    </citation>
    <scope>NUCLEOTIDE SEQUENCE</scope>
    <source>
        <strain evidence="5">Gfbio:sag-sample-b02:053724c1-46a9-4a36-b237-ea2bf867836b</strain>
    </source>
</reference>
<proteinExistence type="predicted"/>
<feature type="domain" description="DDE" evidence="4">
    <location>
        <begin position="39"/>
        <end position="166"/>
    </location>
</feature>
<dbReference type="PANTHER" id="PTHR35528">
    <property type="entry name" value="BLL1675 PROTEIN"/>
    <property type="match status" value="1"/>
</dbReference>
<dbReference type="AlphaFoldDB" id="A0A7D9H548"/>
<keyword evidence="1" id="KW-0815">Transposition</keyword>
<dbReference type="Pfam" id="PF13610">
    <property type="entry name" value="DDE_Tnp_IS240"/>
    <property type="match status" value="1"/>
</dbReference>
<dbReference type="InterPro" id="IPR047930">
    <property type="entry name" value="Transpos_IS6"/>
</dbReference>
<name>A0A7D9H548_9GAMM</name>
<dbReference type="InterPro" id="IPR032874">
    <property type="entry name" value="DDE_dom"/>
</dbReference>
<dbReference type="GO" id="GO:0006310">
    <property type="term" value="P:DNA recombination"/>
    <property type="evidence" value="ECO:0007669"/>
    <property type="project" value="UniProtKB-KW"/>
</dbReference>
<dbReference type="EMBL" id="LR633966">
    <property type="protein sequence ID" value="VUX54952.1"/>
    <property type="molecule type" value="Genomic_DNA"/>
</dbReference>
<sequence>MLAQREIFVTHESNRLWCNKFGLKYAARLRQEHQGYGDTFFIDEVFIRIDGKQHYLWRAVDQDGEVVDVFLQERRDAKAGKRFFRRMLKKNKGEPRKVVTDKLRSYGVAHHELIPEAIHDTKKYANNRAELSHQPTRVQERVMRRIKSLKQAQRFLDVHAAVYNLFNLGRHLVSAGAYRFFRLRSFASWKNAAAV</sequence>
<keyword evidence="2" id="KW-0238">DNA-binding</keyword>
<evidence type="ECO:0000259" key="4">
    <source>
        <dbReference type="Pfam" id="PF13610"/>
    </source>
</evidence>
<dbReference type="NCBIfam" id="NF033587">
    <property type="entry name" value="transpos_IS6"/>
    <property type="match status" value="1"/>
</dbReference>